<reference evidence="2 3" key="1">
    <citation type="submission" date="2016-11" db="EMBL/GenBank/DDBJ databases">
        <title>Genome sequence of Sphingomonas jeddahensis G39.</title>
        <authorList>
            <person name="Poehlein A."/>
            <person name="Wuebbeler J.H."/>
            <person name="Steinbuechel A."/>
            <person name="Daniel R."/>
        </authorList>
    </citation>
    <scope>NUCLEOTIDE SEQUENCE [LARGE SCALE GENOMIC DNA]</scope>
    <source>
        <strain evidence="2 3">G39</strain>
    </source>
</reference>
<dbReference type="InterPro" id="IPR019027">
    <property type="entry name" value="Pilus_biogenesis_CpaD-related"/>
</dbReference>
<dbReference type="RefSeq" id="WP_198927833.1">
    <property type="nucleotide sequence ID" value="NZ_MPSB01000005.1"/>
</dbReference>
<dbReference type="Pfam" id="PF09476">
    <property type="entry name" value="Pilus_CpaD"/>
    <property type="match status" value="1"/>
</dbReference>
<proteinExistence type="predicted"/>
<protein>
    <submittedName>
        <fullName evidence="2">Pilus biogenesis CpaD protein</fullName>
    </submittedName>
</protein>
<evidence type="ECO:0000313" key="3">
    <source>
        <dbReference type="Proteomes" id="UP000188729"/>
    </source>
</evidence>
<feature type="region of interest" description="Disordered" evidence="1">
    <location>
        <begin position="188"/>
        <end position="221"/>
    </location>
</feature>
<dbReference type="EMBL" id="MPSB01000005">
    <property type="protein sequence ID" value="ONF96259.1"/>
    <property type="molecule type" value="Genomic_DNA"/>
</dbReference>
<organism evidence="2 3">
    <name type="scientific">Sphingomonas jeddahensis</name>
    <dbReference type="NCBI Taxonomy" id="1915074"/>
    <lineage>
        <taxon>Bacteria</taxon>
        <taxon>Pseudomonadati</taxon>
        <taxon>Pseudomonadota</taxon>
        <taxon>Alphaproteobacteria</taxon>
        <taxon>Sphingomonadales</taxon>
        <taxon>Sphingomonadaceae</taxon>
        <taxon>Sphingomonas</taxon>
    </lineage>
</organism>
<dbReference type="AlphaFoldDB" id="A0A1V2EVR1"/>
<dbReference type="PROSITE" id="PS51257">
    <property type="entry name" value="PROKAR_LIPOPROTEIN"/>
    <property type="match status" value="1"/>
</dbReference>
<accession>A0A1V2EVR1</accession>
<comment type="caution">
    <text evidence="2">The sequence shown here is derived from an EMBL/GenBank/DDBJ whole genome shotgun (WGS) entry which is preliminary data.</text>
</comment>
<keyword evidence="3" id="KW-1185">Reference proteome</keyword>
<evidence type="ECO:0000256" key="1">
    <source>
        <dbReference type="SAM" id="MobiDB-lite"/>
    </source>
</evidence>
<gene>
    <name evidence="2" type="ORF">SPHI_14880</name>
</gene>
<name>A0A1V2EVR1_9SPHN</name>
<dbReference type="Proteomes" id="UP000188729">
    <property type="component" value="Unassembled WGS sequence"/>
</dbReference>
<feature type="compositionally biased region" description="Gly residues" evidence="1">
    <location>
        <begin position="207"/>
        <end position="221"/>
    </location>
</feature>
<evidence type="ECO:0000313" key="2">
    <source>
        <dbReference type="EMBL" id="ONF96259.1"/>
    </source>
</evidence>
<sequence>MRTHTFLLGLAPALLIGGCGGTQNRGLESVHQPVVARADYAFDVGSGPDGLAPGEAQRLGAWMGSLRVGYGDRIAVDDPSRDAATRADIANAAARFGLLVSDEAPVTPAPIAPGTARVVISRARAYVPGCPDHSRMYQPDYDAHTSSNQGCAVNSNLAAMVANPTDLVRGEGARGFSDPAVATKAIDRFRKAEPTGGGGTTVRAESAGGGGGGGGSSGGGR</sequence>
<dbReference type="STRING" id="1915074.SPHI_14880"/>